<keyword evidence="1" id="KW-0812">Transmembrane</keyword>
<name>C4XJE0_SOLM1</name>
<sequence length="63" mass="7266">MTEMNRRFNTVQSNAEIDILIWQKHAASWIIVAIVVVCSFLTNDRRFKGAMVIELKSSPVIWS</sequence>
<gene>
    <name evidence="2" type="ordered locus">DMR_31990</name>
</gene>
<reference evidence="2 3" key="1">
    <citation type="journal article" date="2009" name="Genome Res.">
        <title>Whole genome sequence of Desulfovibrio magneticus strain RS-1 revealed common gene clusters in magnetotactic bacteria.</title>
        <authorList>
            <person name="Nakazawa H."/>
            <person name="Arakaki A."/>
            <person name="Narita-Yamada S."/>
            <person name="Yashiro I."/>
            <person name="Jinno K."/>
            <person name="Aoki N."/>
            <person name="Tsuruyama A."/>
            <person name="Okamura Y."/>
            <person name="Tanikawa S."/>
            <person name="Fujita N."/>
            <person name="Takeyama H."/>
            <person name="Matsunaga T."/>
        </authorList>
    </citation>
    <scope>NUCLEOTIDE SEQUENCE [LARGE SCALE GENOMIC DNA]</scope>
    <source>
        <strain evidence="3">ATCC 700980 / DSM 13731 / RS-1</strain>
    </source>
</reference>
<dbReference type="EMBL" id="AP010904">
    <property type="protein sequence ID" value="BAH76690.1"/>
    <property type="molecule type" value="Genomic_DNA"/>
</dbReference>
<feature type="transmembrane region" description="Helical" evidence="1">
    <location>
        <begin position="20"/>
        <end position="41"/>
    </location>
</feature>
<accession>C4XJE0</accession>
<dbReference type="Proteomes" id="UP000009071">
    <property type="component" value="Chromosome"/>
</dbReference>
<keyword evidence="3" id="KW-1185">Reference proteome</keyword>
<evidence type="ECO:0000313" key="3">
    <source>
        <dbReference type="Proteomes" id="UP000009071"/>
    </source>
</evidence>
<evidence type="ECO:0000313" key="2">
    <source>
        <dbReference type="EMBL" id="BAH76690.1"/>
    </source>
</evidence>
<keyword evidence="1" id="KW-0472">Membrane</keyword>
<keyword evidence="1" id="KW-1133">Transmembrane helix</keyword>
<dbReference type="AlphaFoldDB" id="C4XJE0"/>
<dbReference type="HOGENOM" id="CLU_2878540_0_0_7"/>
<organism evidence="2 3">
    <name type="scientific">Solidesulfovibrio magneticus (strain ATCC 700980 / DSM 13731 / RS-1)</name>
    <name type="common">Desulfovibrio magneticus</name>
    <dbReference type="NCBI Taxonomy" id="573370"/>
    <lineage>
        <taxon>Bacteria</taxon>
        <taxon>Pseudomonadati</taxon>
        <taxon>Thermodesulfobacteriota</taxon>
        <taxon>Desulfovibrionia</taxon>
        <taxon>Desulfovibrionales</taxon>
        <taxon>Desulfovibrionaceae</taxon>
        <taxon>Solidesulfovibrio</taxon>
    </lineage>
</organism>
<protein>
    <submittedName>
        <fullName evidence="2">Uncharacterized protein</fullName>
    </submittedName>
</protein>
<proteinExistence type="predicted"/>
<dbReference type="KEGG" id="dma:DMR_31990"/>
<evidence type="ECO:0000256" key="1">
    <source>
        <dbReference type="SAM" id="Phobius"/>
    </source>
</evidence>
<dbReference type="STRING" id="573370.DMR_31990"/>